<dbReference type="InterPro" id="IPR008927">
    <property type="entry name" value="6-PGluconate_DH-like_C_sf"/>
</dbReference>
<evidence type="ECO:0000256" key="3">
    <source>
        <dbReference type="ARBA" id="ARBA00023027"/>
    </source>
</evidence>
<evidence type="ECO:0000313" key="7">
    <source>
        <dbReference type="EMBL" id="EGD57317.1"/>
    </source>
</evidence>
<dbReference type="InParanoid" id="F1ZD88"/>
<keyword evidence="8" id="KW-1185">Reference proteome</keyword>
<comment type="similarity">
    <text evidence="1">Belongs to the HIBADH-related family.</text>
</comment>
<feature type="active site" evidence="4">
    <location>
        <position position="195"/>
    </location>
</feature>
<dbReference type="InterPro" id="IPR036291">
    <property type="entry name" value="NAD(P)-bd_dom_sf"/>
</dbReference>
<evidence type="ECO:0000313" key="8">
    <source>
        <dbReference type="Proteomes" id="UP000004728"/>
    </source>
</evidence>
<dbReference type="GO" id="GO:0051287">
    <property type="term" value="F:NAD binding"/>
    <property type="evidence" value="ECO:0007669"/>
    <property type="project" value="InterPro"/>
</dbReference>
<dbReference type="Pfam" id="PF14833">
    <property type="entry name" value="NAD_binding_11"/>
    <property type="match status" value="1"/>
</dbReference>
<dbReference type="GO" id="GO:0016491">
    <property type="term" value="F:oxidoreductase activity"/>
    <property type="evidence" value="ECO:0007669"/>
    <property type="project" value="UniProtKB-KW"/>
</dbReference>
<dbReference type="InterPro" id="IPR029154">
    <property type="entry name" value="HIBADH-like_NADP-bd"/>
</dbReference>
<keyword evidence="2" id="KW-0560">Oxidoreductase</keyword>
<dbReference type="FunCoup" id="F1ZD88">
    <property type="interactions" value="458"/>
</dbReference>
<dbReference type="STRING" id="983920.Y88_3626"/>
<reference evidence="7 8" key="1">
    <citation type="journal article" date="2012" name="J. Bacteriol.">
        <title>Draft Genome Sequence of Novosphingobium nitrogenifigens Y88T.</title>
        <authorList>
            <person name="Strabala T.J."/>
            <person name="Macdonald L."/>
            <person name="Liu V."/>
            <person name="Smit A.M."/>
        </authorList>
    </citation>
    <scope>NUCLEOTIDE SEQUENCE [LARGE SCALE GENOMIC DNA]</scope>
    <source>
        <strain evidence="7 8">DSM 19370</strain>
    </source>
</reference>
<dbReference type="Proteomes" id="UP000004728">
    <property type="component" value="Unassembled WGS sequence"/>
</dbReference>
<proteinExistence type="inferred from homology"/>
<dbReference type="GO" id="GO:0016054">
    <property type="term" value="P:organic acid catabolic process"/>
    <property type="evidence" value="ECO:0007669"/>
    <property type="project" value="UniProtKB-ARBA"/>
</dbReference>
<evidence type="ECO:0000256" key="1">
    <source>
        <dbReference type="ARBA" id="ARBA00009080"/>
    </source>
</evidence>
<dbReference type="Gene3D" id="3.40.50.720">
    <property type="entry name" value="NAD(P)-binding Rossmann-like Domain"/>
    <property type="match status" value="1"/>
</dbReference>
<protein>
    <submittedName>
        <fullName evidence="7">3-hydroxyisobutyrate dehydrogenase</fullName>
    </submittedName>
</protein>
<dbReference type="Pfam" id="PF03446">
    <property type="entry name" value="NAD_binding_2"/>
    <property type="match status" value="1"/>
</dbReference>
<dbReference type="HOGENOM" id="CLU_035117_1_0_5"/>
<feature type="domain" description="3-hydroxyisobutyrate dehydrogenase-like NAD-binding" evidence="6">
    <location>
        <begin position="189"/>
        <end position="308"/>
    </location>
</feature>
<organism evidence="7 8">
    <name type="scientific">Novosphingobium nitrogenifigens DSM 19370</name>
    <dbReference type="NCBI Taxonomy" id="983920"/>
    <lineage>
        <taxon>Bacteria</taxon>
        <taxon>Pseudomonadati</taxon>
        <taxon>Pseudomonadota</taxon>
        <taxon>Alphaproteobacteria</taxon>
        <taxon>Sphingomonadales</taxon>
        <taxon>Sphingomonadaceae</taxon>
        <taxon>Novosphingobium</taxon>
    </lineage>
</organism>
<evidence type="ECO:0000259" key="6">
    <source>
        <dbReference type="Pfam" id="PF14833"/>
    </source>
</evidence>
<evidence type="ECO:0000256" key="4">
    <source>
        <dbReference type="PIRSR" id="PIRSR000103-1"/>
    </source>
</evidence>
<dbReference type="SUPFAM" id="SSF51735">
    <property type="entry name" value="NAD(P)-binding Rossmann-fold domains"/>
    <property type="match status" value="1"/>
</dbReference>
<dbReference type="InterPro" id="IPR015815">
    <property type="entry name" value="HIBADH-related"/>
</dbReference>
<accession>F1ZD88</accession>
<gene>
    <name evidence="7" type="ORF">Y88_3626</name>
</gene>
<evidence type="ECO:0000256" key="2">
    <source>
        <dbReference type="ARBA" id="ARBA00023002"/>
    </source>
</evidence>
<dbReference type="PROSITE" id="PS00895">
    <property type="entry name" value="3_HYDROXYISOBUT_DH"/>
    <property type="match status" value="1"/>
</dbReference>
<dbReference type="eggNOG" id="COG2084">
    <property type="taxonomic scope" value="Bacteria"/>
</dbReference>
<evidence type="ECO:0000259" key="5">
    <source>
        <dbReference type="Pfam" id="PF03446"/>
    </source>
</evidence>
<sequence>MTGNRLAVGDKPAKQTAMTEPLHVSFLGLGVMGSPMARHLGNAGHRLTIYNRTPARAQAWMKANPGITVRVASSPAEAAQDADAVITCVGNDDDLADVVLSPTGVFSTLRRGAVFIDHTTVSARIARQIAVEGRDKELLCVDAPVTGGQSGAEAGTLSIMCGGSEKAVEAARPVLAAYAKRVVHVGKSGAGQTAKMANQMCIAGAIAGLSEAIRFAQAARLDLDKVFEAISGGAAQSWQMDNRFHSMARDEFDFGFAVDWMRKDLGLAIEEARNLGASVPTTALIDQFYAEVQAMGGARQDTSALIRRLPRKHGE</sequence>
<dbReference type="PANTHER" id="PTHR43060:SF15">
    <property type="entry name" value="3-HYDROXYISOBUTYRATE DEHYDROGENASE-LIKE 1, MITOCHONDRIAL-RELATED"/>
    <property type="match status" value="1"/>
</dbReference>
<keyword evidence="3" id="KW-0520">NAD</keyword>
<dbReference type="OrthoDB" id="9812907at2"/>
<dbReference type="SUPFAM" id="SSF48179">
    <property type="entry name" value="6-phosphogluconate dehydrogenase C-terminal domain-like"/>
    <property type="match status" value="1"/>
</dbReference>
<dbReference type="AlphaFoldDB" id="F1ZD88"/>
<dbReference type="InterPro" id="IPR013328">
    <property type="entry name" value="6PGD_dom2"/>
</dbReference>
<dbReference type="GO" id="GO:0050661">
    <property type="term" value="F:NADP binding"/>
    <property type="evidence" value="ECO:0007669"/>
    <property type="project" value="InterPro"/>
</dbReference>
<feature type="domain" description="6-phosphogluconate dehydrogenase NADP-binding" evidence="5">
    <location>
        <begin position="24"/>
        <end position="186"/>
    </location>
</feature>
<comment type="caution">
    <text evidence="7">The sequence shown here is derived from an EMBL/GenBank/DDBJ whole genome shotgun (WGS) entry which is preliminary data.</text>
</comment>
<dbReference type="PANTHER" id="PTHR43060">
    <property type="entry name" value="3-HYDROXYISOBUTYRATE DEHYDROGENASE-LIKE 1, MITOCHONDRIAL-RELATED"/>
    <property type="match status" value="1"/>
</dbReference>
<dbReference type="InterPro" id="IPR006115">
    <property type="entry name" value="6PGDH_NADP-bd"/>
</dbReference>
<dbReference type="EMBL" id="AEWJ01000065">
    <property type="protein sequence ID" value="EGD57317.1"/>
    <property type="molecule type" value="Genomic_DNA"/>
</dbReference>
<dbReference type="InterPro" id="IPR002204">
    <property type="entry name" value="3-OH-isobutyrate_DH-rel_CS"/>
</dbReference>
<dbReference type="Gene3D" id="1.10.1040.10">
    <property type="entry name" value="N-(1-d-carboxylethyl)-l-norvaline Dehydrogenase, domain 2"/>
    <property type="match status" value="1"/>
</dbReference>
<dbReference type="PIRSF" id="PIRSF000103">
    <property type="entry name" value="HIBADH"/>
    <property type="match status" value="1"/>
</dbReference>
<name>F1ZD88_9SPHN</name>